<feature type="region of interest" description="Disordered" evidence="1">
    <location>
        <begin position="1"/>
        <end position="102"/>
    </location>
</feature>
<organism evidence="2 3">
    <name type="scientific">Vespula vulgaris</name>
    <name type="common">Yellow jacket</name>
    <name type="synonym">Wasp</name>
    <dbReference type="NCBI Taxonomy" id="7454"/>
    <lineage>
        <taxon>Eukaryota</taxon>
        <taxon>Metazoa</taxon>
        <taxon>Ecdysozoa</taxon>
        <taxon>Arthropoda</taxon>
        <taxon>Hexapoda</taxon>
        <taxon>Insecta</taxon>
        <taxon>Pterygota</taxon>
        <taxon>Neoptera</taxon>
        <taxon>Endopterygota</taxon>
        <taxon>Hymenoptera</taxon>
        <taxon>Apocrita</taxon>
        <taxon>Aculeata</taxon>
        <taxon>Vespoidea</taxon>
        <taxon>Vespidae</taxon>
        <taxon>Vespinae</taxon>
        <taxon>Vespula</taxon>
    </lineage>
</organism>
<evidence type="ECO:0000313" key="2">
    <source>
        <dbReference type="EMBL" id="KAF7404920.1"/>
    </source>
</evidence>
<comment type="caution">
    <text evidence="2">The sequence shown here is derived from an EMBL/GenBank/DDBJ whole genome shotgun (WGS) entry which is preliminary data.</text>
</comment>
<gene>
    <name evidence="2" type="ORF">HZH66_003826</name>
</gene>
<evidence type="ECO:0000313" key="3">
    <source>
        <dbReference type="Proteomes" id="UP000614350"/>
    </source>
</evidence>
<keyword evidence="3" id="KW-1185">Reference proteome</keyword>
<proteinExistence type="predicted"/>
<reference evidence="2" key="1">
    <citation type="journal article" date="2020" name="G3 (Bethesda)">
        <title>High-Quality Assemblies for Three Invasive Social Wasps from the &lt;i&gt;Vespula&lt;/i&gt; Genus.</title>
        <authorList>
            <person name="Harrop T.W.R."/>
            <person name="Guhlin J."/>
            <person name="McLaughlin G.M."/>
            <person name="Permina E."/>
            <person name="Stockwell P."/>
            <person name="Gilligan J."/>
            <person name="Le Lec M.F."/>
            <person name="Gruber M.A.M."/>
            <person name="Quinn O."/>
            <person name="Lovegrove M."/>
            <person name="Duncan E.J."/>
            <person name="Remnant E.J."/>
            <person name="Van Eeckhoven J."/>
            <person name="Graham B."/>
            <person name="Knapp R.A."/>
            <person name="Langford K.W."/>
            <person name="Kronenberg Z."/>
            <person name="Press M.O."/>
            <person name="Eacker S.M."/>
            <person name="Wilson-Rankin E.E."/>
            <person name="Purcell J."/>
            <person name="Lester P.J."/>
            <person name="Dearden P.K."/>
        </authorList>
    </citation>
    <scope>NUCLEOTIDE SEQUENCE</scope>
    <source>
        <strain evidence="2">Marl-1</strain>
    </source>
</reference>
<feature type="compositionally biased region" description="Basic and acidic residues" evidence="1">
    <location>
        <begin position="92"/>
        <end position="102"/>
    </location>
</feature>
<protein>
    <submittedName>
        <fullName evidence="2">Uncharacterized protein</fullName>
    </submittedName>
</protein>
<name>A0A834KE53_VESVU</name>
<evidence type="ECO:0000256" key="1">
    <source>
        <dbReference type="SAM" id="MobiDB-lite"/>
    </source>
</evidence>
<feature type="compositionally biased region" description="Acidic residues" evidence="1">
    <location>
        <begin position="71"/>
        <end position="85"/>
    </location>
</feature>
<sequence>MKHPSPESSMKLKAWPYGNVAESRDQNSLDGSPGQVSKRKKRFIDRRTQPTVLNILYPDSRQTSDSLSNNNDEDDDDDDEDDDDNNNNNNHFEQKLCQKKEG</sequence>
<dbReference type="AlphaFoldDB" id="A0A834KE53"/>
<dbReference type="EMBL" id="JACSEA010000003">
    <property type="protein sequence ID" value="KAF7404920.1"/>
    <property type="molecule type" value="Genomic_DNA"/>
</dbReference>
<accession>A0A834KE53</accession>
<dbReference type="Proteomes" id="UP000614350">
    <property type="component" value="Unassembled WGS sequence"/>
</dbReference>